<accession>A0ABX4NW70</accession>
<dbReference type="Proteomes" id="UP000232149">
    <property type="component" value="Unassembled WGS sequence"/>
</dbReference>
<keyword evidence="2" id="KW-1185">Reference proteome</keyword>
<evidence type="ECO:0000313" key="2">
    <source>
        <dbReference type="Proteomes" id="UP000232149"/>
    </source>
</evidence>
<reference evidence="1 2" key="1">
    <citation type="submission" date="2017-07" db="EMBL/GenBank/DDBJ databases">
        <title>Leptospira spp. isolated from tropical soils.</title>
        <authorList>
            <person name="Thibeaux R."/>
            <person name="Iraola G."/>
            <person name="Ferres I."/>
            <person name="Bierque E."/>
            <person name="Girault D."/>
            <person name="Soupe-Gilbert M.-E."/>
            <person name="Picardeau M."/>
            <person name="Goarant C."/>
        </authorList>
    </citation>
    <scope>NUCLEOTIDE SEQUENCE [LARGE SCALE GENOMIC DNA]</scope>
    <source>
        <strain evidence="1 2">FH2-B-D1</strain>
    </source>
</reference>
<comment type="caution">
    <text evidence="1">The sequence shown here is derived from an EMBL/GenBank/DDBJ whole genome shotgun (WGS) entry which is preliminary data.</text>
</comment>
<proteinExistence type="predicted"/>
<name>A0ABX4NW70_9LEPT</name>
<organism evidence="1 2">
    <name type="scientific">Leptospira adleri</name>
    <dbReference type="NCBI Taxonomy" id="2023186"/>
    <lineage>
        <taxon>Bacteria</taxon>
        <taxon>Pseudomonadati</taxon>
        <taxon>Spirochaetota</taxon>
        <taxon>Spirochaetia</taxon>
        <taxon>Leptospirales</taxon>
        <taxon>Leptospiraceae</taxon>
        <taxon>Leptospira</taxon>
    </lineage>
</organism>
<protein>
    <submittedName>
        <fullName evidence="1">Uncharacterized protein</fullName>
    </submittedName>
</protein>
<sequence>MEILRGFFLSYSSVAKKLRLFFLKNRSSYYFPFRKTNPSKNIYFDPRTSVGTLSKIKSRRKASLQFAPAASPGKM</sequence>
<dbReference type="EMBL" id="NPDU01000041">
    <property type="protein sequence ID" value="PJZ61058.1"/>
    <property type="molecule type" value="Genomic_DNA"/>
</dbReference>
<gene>
    <name evidence="1" type="ORF">CH376_15255</name>
</gene>
<evidence type="ECO:0000313" key="1">
    <source>
        <dbReference type="EMBL" id="PJZ61058.1"/>
    </source>
</evidence>